<protein>
    <recommendedName>
        <fullName evidence="9">Protein translocase subunit SecE</fullName>
    </recommendedName>
</protein>
<evidence type="ECO:0000313" key="11">
    <source>
        <dbReference type="EMBL" id="MEJ2868384.1"/>
    </source>
</evidence>
<dbReference type="Gene3D" id="1.20.5.1030">
    <property type="entry name" value="Preprotein translocase secy subunit"/>
    <property type="match status" value="1"/>
</dbReference>
<organism evidence="11 12">
    <name type="scientific">Actinomycetospora aurantiaca</name>
    <dbReference type="NCBI Taxonomy" id="3129233"/>
    <lineage>
        <taxon>Bacteria</taxon>
        <taxon>Bacillati</taxon>
        <taxon>Actinomycetota</taxon>
        <taxon>Actinomycetes</taxon>
        <taxon>Pseudonocardiales</taxon>
        <taxon>Pseudonocardiaceae</taxon>
        <taxon>Actinomycetospora</taxon>
    </lineage>
</organism>
<comment type="similarity">
    <text evidence="9">Belongs to the SecE/SEC61-gamma family.</text>
</comment>
<evidence type="ECO:0000256" key="4">
    <source>
        <dbReference type="ARBA" id="ARBA00022692"/>
    </source>
</evidence>
<feature type="transmembrane region" description="Helical" evidence="9">
    <location>
        <begin position="89"/>
        <end position="110"/>
    </location>
</feature>
<name>A0ABU8MM60_9PSEU</name>
<evidence type="ECO:0000313" key="12">
    <source>
        <dbReference type="Proteomes" id="UP001385809"/>
    </source>
</evidence>
<dbReference type="PANTHER" id="PTHR33910">
    <property type="entry name" value="PROTEIN TRANSLOCASE SUBUNIT SECE"/>
    <property type="match status" value="1"/>
</dbReference>
<evidence type="ECO:0000256" key="3">
    <source>
        <dbReference type="ARBA" id="ARBA00022475"/>
    </source>
</evidence>
<dbReference type="PROSITE" id="PS01067">
    <property type="entry name" value="SECE_SEC61G"/>
    <property type="match status" value="1"/>
</dbReference>
<comment type="caution">
    <text evidence="11">The sequence shown here is derived from an EMBL/GenBank/DDBJ whole genome shotgun (WGS) entry which is preliminary data.</text>
</comment>
<evidence type="ECO:0000256" key="10">
    <source>
        <dbReference type="SAM" id="MobiDB-lite"/>
    </source>
</evidence>
<comment type="subunit">
    <text evidence="9">Component of the Sec protein translocase complex. Heterotrimer consisting of SecY, SecE and SecG subunits. The heterotrimers can form oligomers, although 1 heterotrimer is thought to be able to translocate proteins. Interacts with the ribosome. Interacts with SecDF, and other proteins may be involved. Interacts with SecA.</text>
</comment>
<dbReference type="HAMAP" id="MF_00422">
    <property type="entry name" value="SecE"/>
    <property type="match status" value="1"/>
</dbReference>
<comment type="function">
    <text evidence="9">Essential subunit of the Sec protein translocation channel SecYEG. Clamps together the 2 halves of SecY. May contact the channel plug during translocation.</text>
</comment>
<dbReference type="InterPro" id="IPR005807">
    <property type="entry name" value="SecE_bac"/>
</dbReference>
<evidence type="ECO:0000256" key="1">
    <source>
        <dbReference type="ARBA" id="ARBA00004370"/>
    </source>
</evidence>
<keyword evidence="3 9" id="KW-1003">Cell membrane</keyword>
<keyword evidence="5 9" id="KW-0653">Protein transport</keyword>
<gene>
    <name evidence="9 11" type="primary">secE</name>
    <name evidence="11" type="ORF">WCD74_11440</name>
</gene>
<keyword evidence="2 9" id="KW-0813">Transport</keyword>
<dbReference type="EMBL" id="JBBEGN010000004">
    <property type="protein sequence ID" value="MEJ2868384.1"/>
    <property type="molecule type" value="Genomic_DNA"/>
</dbReference>
<evidence type="ECO:0000256" key="2">
    <source>
        <dbReference type="ARBA" id="ARBA00022448"/>
    </source>
</evidence>
<accession>A0ABU8MM60</accession>
<sequence>MSEDRSGRGADRPDGDDARPTTAAGRRRRAADGEDTSSGSAIATKGSPTPSRDGRPSGSEGNPLQRLRRFLREVVAELRKVHWPTRRQIVVYTVVVLVFVAFMVTLVGLLDVGFQKLTFTLFG</sequence>
<comment type="subcellular location">
    <subcellularLocation>
        <location evidence="9">Cell membrane</location>
        <topology evidence="9">Single-pass membrane protein</topology>
    </subcellularLocation>
    <subcellularLocation>
        <location evidence="1">Membrane</location>
    </subcellularLocation>
</comment>
<dbReference type="NCBIfam" id="TIGR00964">
    <property type="entry name" value="secE_bact"/>
    <property type="match status" value="1"/>
</dbReference>
<dbReference type="InterPro" id="IPR038379">
    <property type="entry name" value="SecE_sf"/>
</dbReference>
<dbReference type="RefSeq" id="WP_337694970.1">
    <property type="nucleotide sequence ID" value="NZ_JBBEGN010000004.1"/>
</dbReference>
<evidence type="ECO:0000256" key="6">
    <source>
        <dbReference type="ARBA" id="ARBA00022989"/>
    </source>
</evidence>
<feature type="region of interest" description="Disordered" evidence="10">
    <location>
        <begin position="1"/>
        <end position="64"/>
    </location>
</feature>
<evidence type="ECO:0000256" key="7">
    <source>
        <dbReference type="ARBA" id="ARBA00023010"/>
    </source>
</evidence>
<keyword evidence="6 9" id="KW-1133">Transmembrane helix</keyword>
<dbReference type="PANTHER" id="PTHR33910:SF1">
    <property type="entry name" value="PROTEIN TRANSLOCASE SUBUNIT SECE"/>
    <property type="match status" value="1"/>
</dbReference>
<feature type="compositionally biased region" description="Polar residues" evidence="10">
    <location>
        <begin position="36"/>
        <end position="50"/>
    </location>
</feature>
<dbReference type="Pfam" id="PF00584">
    <property type="entry name" value="SecE"/>
    <property type="match status" value="1"/>
</dbReference>
<keyword evidence="7 9" id="KW-0811">Translocation</keyword>
<feature type="compositionally biased region" description="Basic and acidic residues" evidence="10">
    <location>
        <begin position="1"/>
        <end position="19"/>
    </location>
</feature>
<proteinExistence type="inferred from homology"/>
<dbReference type="InterPro" id="IPR001901">
    <property type="entry name" value="Translocase_SecE/Sec61-g"/>
</dbReference>
<evidence type="ECO:0000256" key="5">
    <source>
        <dbReference type="ARBA" id="ARBA00022927"/>
    </source>
</evidence>
<dbReference type="Proteomes" id="UP001385809">
    <property type="component" value="Unassembled WGS sequence"/>
</dbReference>
<evidence type="ECO:0000256" key="9">
    <source>
        <dbReference type="HAMAP-Rule" id="MF_00422"/>
    </source>
</evidence>
<reference evidence="11 12" key="1">
    <citation type="submission" date="2024-03" db="EMBL/GenBank/DDBJ databases">
        <title>Actinomycetospora sp. OC33-EN08, a novel actinomycete isolated from wild orchid (Aerides multiflora).</title>
        <authorList>
            <person name="Suriyachadkun C."/>
        </authorList>
    </citation>
    <scope>NUCLEOTIDE SEQUENCE [LARGE SCALE GENOMIC DNA]</scope>
    <source>
        <strain evidence="11 12">OC33-EN08</strain>
    </source>
</reference>
<keyword evidence="8 9" id="KW-0472">Membrane</keyword>
<evidence type="ECO:0000256" key="8">
    <source>
        <dbReference type="ARBA" id="ARBA00023136"/>
    </source>
</evidence>
<keyword evidence="4 9" id="KW-0812">Transmembrane</keyword>
<keyword evidence="12" id="KW-1185">Reference proteome</keyword>